<protein>
    <submittedName>
        <fullName evidence="1">Uncharacterized protein</fullName>
    </submittedName>
</protein>
<reference evidence="1" key="2">
    <citation type="journal article" date="2015" name="Fish Shellfish Immunol.">
        <title>Early steps in the European eel (Anguilla anguilla)-Vibrio vulnificus interaction in the gills: Role of the RtxA13 toxin.</title>
        <authorList>
            <person name="Callol A."/>
            <person name="Pajuelo D."/>
            <person name="Ebbesson L."/>
            <person name="Teles M."/>
            <person name="MacKenzie S."/>
            <person name="Amaro C."/>
        </authorList>
    </citation>
    <scope>NUCLEOTIDE SEQUENCE</scope>
</reference>
<proteinExistence type="predicted"/>
<organism evidence="1">
    <name type="scientific">Anguilla anguilla</name>
    <name type="common">European freshwater eel</name>
    <name type="synonym">Muraena anguilla</name>
    <dbReference type="NCBI Taxonomy" id="7936"/>
    <lineage>
        <taxon>Eukaryota</taxon>
        <taxon>Metazoa</taxon>
        <taxon>Chordata</taxon>
        <taxon>Craniata</taxon>
        <taxon>Vertebrata</taxon>
        <taxon>Euteleostomi</taxon>
        <taxon>Actinopterygii</taxon>
        <taxon>Neopterygii</taxon>
        <taxon>Teleostei</taxon>
        <taxon>Anguilliformes</taxon>
        <taxon>Anguillidae</taxon>
        <taxon>Anguilla</taxon>
    </lineage>
</organism>
<sequence>MFSTALHLDQFTGGKKHLRHRTKIKHPSVKVTNAIFAPQNNKQAPFIVPFRQHFWPHQQTEWPKTLLTAHQ</sequence>
<dbReference type="AlphaFoldDB" id="A0A0E9WAC8"/>
<reference evidence="1" key="1">
    <citation type="submission" date="2014-11" db="EMBL/GenBank/DDBJ databases">
        <authorList>
            <person name="Amaro Gonzalez C."/>
        </authorList>
    </citation>
    <scope>NUCLEOTIDE SEQUENCE</scope>
</reference>
<name>A0A0E9WAC8_ANGAN</name>
<dbReference type="EMBL" id="GBXM01022037">
    <property type="protein sequence ID" value="JAH86540.1"/>
    <property type="molecule type" value="Transcribed_RNA"/>
</dbReference>
<evidence type="ECO:0000313" key="1">
    <source>
        <dbReference type="EMBL" id="JAH86540.1"/>
    </source>
</evidence>
<accession>A0A0E9WAC8</accession>